<evidence type="ECO:0000313" key="2">
    <source>
        <dbReference type="EMBL" id="MET4563472.1"/>
    </source>
</evidence>
<organism evidence="2 3">
    <name type="scientific">Lysinibacillus parviboronicapiens</name>
    <dbReference type="NCBI Taxonomy" id="436516"/>
    <lineage>
        <taxon>Bacteria</taxon>
        <taxon>Bacillati</taxon>
        <taxon>Bacillota</taxon>
        <taxon>Bacilli</taxon>
        <taxon>Bacillales</taxon>
        <taxon>Bacillaceae</taxon>
        <taxon>Lysinibacillus</taxon>
    </lineage>
</organism>
<dbReference type="EMBL" id="JBEPSB010000043">
    <property type="protein sequence ID" value="MET4563472.1"/>
    <property type="molecule type" value="Genomic_DNA"/>
</dbReference>
<gene>
    <name evidence="2" type="ORF">ABIA69_004685</name>
</gene>
<keyword evidence="1" id="KW-0812">Transmembrane</keyword>
<keyword evidence="1" id="KW-0472">Membrane</keyword>
<keyword evidence="1" id="KW-1133">Transmembrane helix</keyword>
<evidence type="ECO:0000256" key="1">
    <source>
        <dbReference type="SAM" id="Phobius"/>
    </source>
</evidence>
<proteinExistence type="predicted"/>
<comment type="caution">
    <text evidence="2">The sequence shown here is derived from an EMBL/GenBank/DDBJ whole genome shotgun (WGS) entry which is preliminary data.</text>
</comment>
<dbReference type="Proteomes" id="UP001549363">
    <property type="component" value="Unassembled WGS sequence"/>
</dbReference>
<reference evidence="2 3" key="1">
    <citation type="submission" date="2024-06" db="EMBL/GenBank/DDBJ databases">
        <title>Sorghum-associated microbial communities from plants grown in Nebraska, USA.</title>
        <authorList>
            <person name="Schachtman D."/>
        </authorList>
    </citation>
    <scope>NUCLEOTIDE SEQUENCE [LARGE SCALE GENOMIC DNA]</scope>
    <source>
        <strain evidence="2 3">736</strain>
    </source>
</reference>
<accession>A0ABV2PR81</accession>
<dbReference type="RefSeq" id="WP_354473287.1">
    <property type="nucleotide sequence ID" value="NZ_JBEPSB010000043.1"/>
</dbReference>
<protein>
    <recommendedName>
        <fullName evidence="4">DUF4012 domain-containing protein</fullName>
    </recommendedName>
</protein>
<name>A0ABV2PR81_9BACI</name>
<feature type="transmembrane region" description="Helical" evidence="1">
    <location>
        <begin position="60"/>
        <end position="80"/>
    </location>
</feature>
<evidence type="ECO:0008006" key="4">
    <source>
        <dbReference type="Google" id="ProtNLM"/>
    </source>
</evidence>
<sequence length="545" mass="62203">MDEQQFDKRMALLKKSYDRIEPQLDPVDVVVQIEAEEVASTKEIVSLSQNHPNKWKKPTVWVASIASVLIVGVLATSYIIGPPTTVQTTEIEQSINYDEWLVDFTKKYEEKREEMRIELDMPEEEFNKLSTVQMASSSLNHLKSRKAEFLESQIINDDFTQSMEWSVMNYLMTPSEIFKIWEDSSVSKHLPFSDSFDYFKLYANTANEIASYYTSRLTDYSKILTTDSNHFPKELKHLISTANKQYIELQSDGQFRPNPLFGEHASSYKDNIHPDIVGYFKHLATGSLLVGGDLRLTASETAAILVMYEQTLLADSFTDSPEYMVLKGEYENTWLALLKGTESFSTHTLDGQITEEYKAFIMRVAEGEFGMVMQETAQTIVNELKTGKSLTLFQLTAYDVWMGVLKKRYNPETNTQYGATEVALDEYSIQLAQQIYNTYKQTGDMTVLNSLQPLNVVSLYIYALSQQDYKVAQQLVMDEVVGTEIPKFSDMLIFSDLSETKGATITIKATVKEEEQRIFGQSILFRIDTMTNDLGESQFRIAAIN</sequence>
<keyword evidence="3" id="KW-1185">Reference proteome</keyword>
<evidence type="ECO:0000313" key="3">
    <source>
        <dbReference type="Proteomes" id="UP001549363"/>
    </source>
</evidence>